<dbReference type="EMBL" id="DVGD01000158">
    <property type="protein sequence ID" value="HIR09776.1"/>
    <property type="molecule type" value="Genomic_DNA"/>
</dbReference>
<gene>
    <name evidence="7" type="ORF">IAA70_05165</name>
</gene>
<feature type="transmembrane region" description="Helical" evidence="6">
    <location>
        <begin position="95"/>
        <end position="118"/>
    </location>
</feature>
<comment type="caution">
    <text evidence="7">The sequence shown here is derived from an EMBL/GenBank/DDBJ whole genome shotgun (WGS) entry which is preliminary data.</text>
</comment>
<reference evidence="7" key="2">
    <citation type="journal article" date="2021" name="PeerJ">
        <title>Extensive microbial diversity within the chicken gut microbiome revealed by metagenomics and culture.</title>
        <authorList>
            <person name="Gilroy R."/>
            <person name="Ravi A."/>
            <person name="Getino M."/>
            <person name="Pursley I."/>
            <person name="Horton D.L."/>
            <person name="Alikhan N.F."/>
            <person name="Baker D."/>
            <person name="Gharbi K."/>
            <person name="Hall N."/>
            <person name="Watson M."/>
            <person name="Adriaenssens E.M."/>
            <person name="Foster-Nyarko E."/>
            <person name="Jarju S."/>
            <person name="Secka A."/>
            <person name="Antonio M."/>
            <person name="Oren A."/>
            <person name="Chaudhuri R.R."/>
            <person name="La Ragione R."/>
            <person name="Hildebrand F."/>
            <person name="Pallen M.J."/>
        </authorList>
    </citation>
    <scope>NUCLEOTIDE SEQUENCE</scope>
    <source>
        <strain evidence="7">ChiHjej9B8-7071</strain>
    </source>
</reference>
<keyword evidence="6" id="KW-1133">Transmembrane helix</keyword>
<feature type="transmembrane region" description="Helical" evidence="6">
    <location>
        <begin position="12"/>
        <end position="31"/>
    </location>
</feature>
<organism evidence="7 8">
    <name type="scientific">Candidatus Avoscillospira stercoripullorum</name>
    <dbReference type="NCBI Taxonomy" id="2840709"/>
    <lineage>
        <taxon>Bacteria</taxon>
        <taxon>Bacillati</taxon>
        <taxon>Bacillota</taxon>
        <taxon>Clostridia</taxon>
        <taxon>Eubacteriales</taxon>
        <taxon>Oscillospiraceae</taxon>
        <taxon>Oscillospiraceae incertae sedis</taxon>
        <taxon>Candidatus Avoscillospira</taxon>
    </lineage>
</organism>
<dbReference type="GO" id="GO:0005886">
    <property type="term" value="C:plasma membrane"/>
    <property type="evidence" value="ECO:0007669"/>
    <property type="project" value="TreeGrafter"/>
</dbReference>
<feature type="non-terminal residue" evidence="7">
    <location>
        <position position="144"/>
    </location>
</feature>
<evidence type="ECO:0000313" key="7">
    <source>
        <dbReference type="EMBL" id="HIR09776.1"/>
    </source>
</evidence>
<evidence type="ECO:0000256" key="5">
    <source>
        <dbReference type="ARBA" id="ARBA00031636"/>
    </source>
</evidence>
<evidence type="ECO:0000256" key="1">
    <source>
        <dbReference type="ARBA" id="ARBA00003408"/>
    </source>
</evidence>
<evidence type="ECO:0000256" key="3">
    <source>
        <dbReference type="ARBA" id="ARBA00020268"/>
    </source>
</evidence>
<keyword evidence="6" id="KW-0472">Membrane</keyword>
<dbReference type="Pfam" id="PF01554">
    <property type="entry name" value="MatE"/>
    <property type="match status" value="1"/>
</dbReference>
<sequence length="144" mass="15532">MTRDLTRGNPSRVIVQFAIPILLGLVLQQVYNLVDTMIVGKFVGLDALGGVGSTGALNFMVLGSCIGLCMGFGIPAANAFGAGEYAQLRRYVANSIYLCAISAAVVMAVVLVFCRGILTAMHTTPETFSYAYDYIYRIFWGIPF</sequence>
<protein>
    <recommendedName>
        <fullName evidence="3">Probable multidrug resistance protein NorM</fullName>
    </recommendedName>
    <alternativeName>
        <fullName evidence="5">Multidrug-efflux transporter</fullName>
    </alternativeName>
</protein>
<dbReference type="InterPro" id="IPR050222">
    <property type="entry name" value="MATE_MdtK"/>
</dbReference>
<dbReference type="GO" id="GO:0015297">
    <property type="term" value="F:antiporter activity"/>
    <property type="evidence" value="ECO:0007669"/>
    <property type="project" value="InterPro"/>
</dbReference>
<dbReference type="GO" id="GO:0042910">
    <property type="term" value="F:xenobiotic transmembrane transporter activity"/>
    <property type="evidence" value="ECO:0007669"/>
    <property type="project" value="InterPro"/>
</dbReference>
<evidence type="ECO:0000313" key="8">
    <source>
        <dbReference type="Proteomes" id="UP000824258"/>
    </source>
</evidence>
<dbReference type="PANTHER" id="PTHR43298:SF2">
    <property type="entry name" value="FMN_FAD EXPORTER YEEO-RELATED"/>
    <property type="match status" value="1"/>
</dbReference>
<feature type="transmembrane region" description="Helical" evidence="6">
    <location>
        <begin position="51"/>
        <end position="74"/>
    </location>
</feature>
<proteinExistence type="inferred from homology"/>
<comment type="function">
    <text evidence="1">Multidrug efflux pump.</text>
</comment>
<dbReference type="PANTHER" id="PTHR43298">
    <property type="entry name" value="MULTIDRUG RESISTANCE PROTEIN NORM-RELATED"/>
    <property type="match status" value="1"/>
</dbReference>
<dbReference type="Proteomes" id="UP000824258">
    <property type="component" value="Unassembled WGS sequence"/>
</dbReference>
<keyword evidence="6" id="KW-0812">Transmembrane</keyword>
<comment type="similarity">
    <text evidence="2">Belongs to the multi antimicrobial extrusion (MATE) (TC 2.A.66.1) family.</text>
</comment>
<evidence type="ECO:0000256" key="4">
    <source>
        <dbReference type="ARBA" id="ARBA00022448"/>
    </source>
</evidence>
<evidence type="ECO:0000256" key="6">
    <source>
        <dbReference type="SAM" id="Phobius"/>
    </source>
</evidence>
<name>A0A9D1D6T3_9FIRM</name>
<dbReference type="InterPro" id="IPR002528">
    <property type="entry name" value="MATE_fam"/>
</dbReference>
<reference evidence="7" key="1">
    <citation type="submission" date="2020-10" db="EMBL/GenBank/DDBJ databases">
        <authorList>
            <person name="Gilroy R."/>
        </authorList>
    </citation>
    <scope>NUCLEOTIDE SEQUENCE</scope>
    <source>
        <strain evidence="7">ChiHjej9B8-7071</strain>
    </source>
</reference>
<dbReference type="AlphaFoldDB" id="A0A9D1D6T3"/>
<accession>A0A9D1D6T3</accession>
<keyword evidence="4" id="KW-0813">Transport</keyword>
<evidence type="ECO:0000256" key="2">
    <source>
        <dbReference type="ARBA" id="ARBA00010199"/>
    </source>
</evidence>